<reference evidence="1" key="1">
    <citation type="journal article" date="2018" name="DNA Res.">
        <title>Multiple hybrid de novo genome assembly of finger millet, an orphan allotetraploid crop.</title>
        <authorList>
            <person name="Hatakeyama M."/>
            <person name="Aluri S."/>
            <person name="Balachadran M.T."/>
            <person name="Sivarajan S.R."/>
            <person name="Patrignani A."/>
            <person name="Gruter S."/>
            <person name="Poveda L."/>
            <person name="Shimizu-Inatsugi R."/>
            <person name="Baeten J."/>
            <person name="Francoijs K.J."/>
            <person name="Nataraja K.N."/>
            <person name="Reddy Y.A.N."/>
            <person name="Phadnis S."/>
            <person name="Ravikumar R.L."/>
            <person name="Schlapbach R."/>
            <person name="Sreeman S.M."/>
            <person name="Shimizu K.K."/>
        </authorList>
    </citation>
    <scope>NUCLEOTIDE SEQUENCE</scope>
</reference>
<organism evidence="1 2">
    <name type="scientific">Eleusine coracana subsp. coracana</name>
    <dbReference type="NCBI Taxonomy" id="191504"/>
    <lineage>
        <taxon>Eukaryota</taxon>
        <taxon>Viridiplantae</taxon>
        <taxon>Streptophyta</taxon>
        <taxon>Embryophyta</taxon>
        <taxon>Tracheophyta</taxon>
        <taxon>Spermatophyta</taxon>
        <taxon>Magnoliopsida</taxon>
        <taxon>Liliopsida</taxon>
        <taxon>Poales</taxon>
        <taxon>Poaceae</taxon>
        <taxon>PACMAD clade</taxon>
        <taxon>Chloridoideae</taxon>
        <taxon>Cynodonteae</taxon>
        <taxon>Eleusininae</taxon>
        <taxon>Eleusine</taxon>
    </lineage>
</organism>
<keyword evidence="2" id="KW-1185">Reference proteome</keyword>
<name>A0AAV5FR99_ELECO</name>
<protein>
    <submittedName>
        <fullName evidence="1">Uncharacterized protein</fullName>
    </submittedName>
</protein>
<reference evidence="1" key="2">
    <citation type="submission" date="2021-12" db="EMBL/GenBank/DDBJ databases">
        <title>Resequencing data analysis of finger millet.</title>
        <authorList>
            <person name="Hatakeyama M."/>
            <person name="Aluri S."/>
            <person name="Balachadran M.T."/>
            <person name="Sivarajan S.R."/>
            <person name="Poveda L."/>
            <person name="Shimizu-Inatsugi R."/>
            <person name="Schlapbach R."/>
            <person name="Sreeman S.M."/>
            <person name="Shimizu K.K."/>
        </authorList>
    </citation>
    <scope>NUCLEOTIDE SEQUENCE</scope>
</reference>
<dbReference type="AlphaFoldDB" id="A0AAV5FR99"/>
<evidence type="ECO:0000313" key="1">
    <source>
        <dbReference type="EMBL" id="GJN37282.1"/>
    </source>
</evidence>
<evidence type="ECO:0000313" key="2">
    <source>
        <dbReference type="Proteomes" id="UP001054889"/>
    </source>
</evidence>
<proteinExistence type="predicted"/>
<dbReference type="Proteomes" id="UP001054889">
    <property type="component" value="Unassembled WGS sequence"/>
</dbReference>
<dbReference type="EMBL" id="BQKI01000094">
    <property type="protein sequence ID" value="GJN37282.1"/>
    <property type="molecule type" value="Genomic_DNA"/>
</dbReference>
<comment type="caution">
    <text evidence="1">The sequence shown here is derived from an EMBL/GenBank/DDBJ whole genome shotgun (WGS) entry which is preliminary data.</text>
</comment>
<sequence>MKRVPKQKRKGINTLIILTAWNLWKHRNSCVFEGASPNVAVCLRSFKDEHHLWCLAGAQGLCRLGAGQVGELV</sequence>
<gene>
    <name evidence="1" type="primary">gb26216</name>
    <name evidence="1" type="ORF">PR202_gb26216</name>
</gene>
<accession>A0AAV5FR99</accession>